<dbReference type="Pfam" id="PF13508">
    <property type="entry name" value="Acetyltransf_7"/>
    <property type="match status" value="1"/>
</dbReference>
<accession>A0A975F8C5</accession>
<evidence type="ECO:0000256" key="5">
    <source>
        <dbReference type="ARBA" id="ARBA00023315"/>
    </source>
</evidence>
<evidence type="ECO:0000256" key="1">
    <source>
        <dbReference type="ARBA" id="ARBA00009342"/>
    </source>
</evidence>
<dbReference type="PANTHER" id="PTHR36449:SF1">
    <property type="entry name" value="ACETYLTRANSFERASE"/>
    <property type="match status" value="1"/>
</dbReference>
<dbReference type="RefSeq" id="WP_210218372.1">
    <property type="nucleotide sequence ID" value="NZ_CP072793.1"/>
</dbReference>
<dbReference type="KEGG" id="tun:J9260_14180"/>
<protein>
    <submittedName>
        <fullName evidence="8">GNAT family N-acetyltransferase</fullName>
    </submittedName>
</protein>
<dbReference type="GO" id="GO:0016747">
    <property type="term" value="F:acyltransferase activity, transferring groups other than amino-acyl groups"/>
    <property type="evidence" value="ECO:0007669"/>
    <property type="project" value="InterPro"/>
</dbReference>
<dbReference type="AlphaFoldDB" id="A0A975F8C5"/>
<feature type="domain" description="N-acetyltransferase" evidence="7">
    <location>
        <begin position="44"/>
        <end position="148"/>
    </location>
</feature>
<organism evidence="8 9">
    <name type="scientific">Thiothrix unzii</name>
    <dbReference type="NCBI Taxonomy" id="111769"/>
    <lineage>
        <taxon>Bacteria</taxon>
        <taxon>Pseudomonadati</taxon>
        <taxon>Pseudomonadota</taxon>
        <taxon>Gammaproteobacteria</taxon>
        <taxon>Thiotrichales</taxon>
        <taxon>Thiotrichaceae</taxon>
        <taxon>Thiothrix</taxon>
    </lineage>
</organism>
<keyword evidence="4" id="KW-0808">Transferase</keyword>
<comment type="similarity">
    <text evidence="1">Belongs to the acetyltransferase family. GNAT subfamily.</text>
</comment>
<dbReference type="CDD" id="cd04301">
    <property type="entry name" value="NAT_SF"/>
    <property type="match status" value="1"/>
</dbReference>
<keyword evidence="2" id="KW-0678">Repressor</keyword>
<evidence type="ECO:0000256" key="6">
    <source>
        <dbReference type="ARBA" id="ARBA00049880"/>
    </source>
</evidence>
<evidence type="ECO:0000256" key="2">
    <source>
        <dbReference type="ARBA" id="ARBA00022491"/>
    </source>
</evidence>
<gene>
    <name evidence="8" type="ORF">J9260_14180</name>
</gene>
<dbReference type="EMBL" id="CP072793">
    <property type="protein sequence ID" value="QTR52839.1"/>
    <property type="molecule type" value="Genomic_DNA"/>
</dbReference>
<keyword evidence="5" id="KW-0012">Acyltransferase</keyword>
<dbReference type="PANTHER" id="PTHR36449">
    <property type="entry name" value="ACETYLTRANSFERASE-RELATED"/>
    <property type="match status" value="1"/>
</dbReference>
<comment type="catalytic activity">
    <reaction evidence="6">
        <text>glycyl-tRNA(Gly) + acetyl-CoA = N-acetylglycyl-tRNA(Gly) + CoA + H(+)</text>
        <dbReference type="Rhea" id="RHEA:81867"/>
        <dbReference type="Rhea" id="RHEA-COMP:9683"/>
        <dbReference type="Rhea" id="RHEA-COMP:19766"/>
        <dbReference type="ChEBI" id="CHEBI:15378"/>
        <dbReference type="ChEBI" id="CHEBI:57287"/>
        <dbReference type="ChEBI" id="CHEBI:57288"/>
        <dbReference type="ChEBI" id="CHEBI:78522"/>
        <dbReference type="ChEBI" id="CHEBI:232036"/>
    </reaction>
</comment>
<dbReference type="SUPFAM" id="SSF55729">
    <property type="entry name" value="Acyl-CoA N-acyltransferases (Nat)"/>
    <property type="match status" value="1"/>
</dbReference>
<evidence type="ECO:0000313" key="8">
    <source>
        <dbReference type="EMBL" id="QTR52839.1"/>
    </source>
</evidence>
<evidence type="ECO:0000313" key="9">
    <source>
        <dbReference type="Proteomes" id="UP000672009"/>
    </source>
</evidence>
<dbReference type="InterPro" id="IPR000182">
    <property type="entry name" value="GNAT_dom"/>
</dbReference>
<proteinExistence type="inferred from homology"/>
<keyword evidence="9" id="KW-1185">Reference proteome</keyword>
<evidence type="ECO:0000256" key="4">
    <source>
        <dbReference type="ARBA" id="ARBA00022679"/>
    </source>
</evidence>
<sequence>MTLQWEIVPLAKHHDRKNFRCGEAALDDYLARFARQNHESGIARTFVAVDPQQPNRIVGYYSLTVGQLAKANFPDQVVKRLPHFPIPVARLARLAVDQSLQGQGLGEDLLVDALLRCLRIAEETGIFAVVLDAKHDKAKAFYARYEFEALPDQPLVLWLPLAALAHLQQVNKSQ</sequence>
<name>A0A975F8C5_9GAMM</name>
<reference evidence="8" key="1">
    <citation type="submission" date="2021-04" db="EMBL/GenBank/DDBJ databases">
        <title>Genomics, taxonomy and metabolism of representatives of sulfur bacteria of the genus Thiothrix: Thiothrix fructosivorans QT, Thiothrix unzii A1T and three new species, Thiothrix subterranea sp. nov., Thiothrix litoralis sp. nov. and 'Candidatus Thiothrix anitrata' sp. nov.</title>
        <authorList>
            <person name="Ravin N.V."/>
            <person name="Smolyakov D."/>
            <person name="Rudenko T.S."/>
            <person name="Mardanov A.V."/>
            <person name="Beletsky A.V."/>
            <person name="Markov N.D."/>
            <person name="Fomenkov A.I."/>
            <person name="Roberts R.J."/>
            <person name="Karnachuk O.V."/>
            <person name="Novikov A."/>
            <person name="Grabovich M.Y."/>
        </authorList>
    </citation>
    <scope>NUCLEOTIDE SEQUENCE</scope>
    <source>
        <strain evidence="8">A1</strain>
    </source>
</reference>
<evidence type="ECO:0000259" key="7">
    <source>
        <dbReference type="Pfam" id="PF13508"/>
    </source>
</evidence>
<dbReference type="Gene3D" id="3.40.630.30">
    <property type="match status" value="1"/>
</dbReference>
<keyword evidence="3" id="KW-1277">Toxin-antitoxin system</keyword>
<dbReference type="InterPro" id="IPR016181">
    <property type="entry name" value="Acyl_CoA_acyltransferase"/>
</dbReference>
<evidence type="ECO:0000256" key="3">
    <source>
        <dbReference type="ARBA" id="ARBA00022649"/>
    </source>
</evidence>
<dbReference type="Proteomes" id="UP000672009">
    <property type="component" value="Chromosome"/>
</dbReference>